<dbReference type="SUPFAM" id="SSF48452">
    <property type="entry name" value="TPR-like"/>
    <property type="match status" value="1"/>
</dbReference>
<dbReference type="Proteomes" id="UP001559623">
    <property type="component" value="Unassembled WGS sequence"/>
</dbReference>
<comment type="caution">
    <text evidence="1">The sequence shown here is derived from an EMBL/GenBank/DDBJ whole genome shotgun (WGS) entry which is preliminary data.</text>
</comment>
<dbReference type="InterPro" id="IPR018708">
    <property type="entry name" value="DUF2225"/>
</dbReference>
<reference evidence="1 2" key="1">
    <citation type="submission" date="2023-04" db="EMBL/GenBank/DDBJ databases">
        <title>Genome Sequence of Selenomonas sputigena ATCC 33150.</title>
        <authorList>
            <person name="Miller D.P."/>
            <person name="Anvari S."/>
            <person name="Polson S.W."/>
            <person name="Macdonald M."/>
            <person name="Mcdowell J.V."/>
        </authorList>
    </citation>
    <scope>NUCLEOTIDE SEQUENCE [LARGE SCALE GENOMIC DNA]</scope>
    <source>
        <strain evidence="1 2">ATCC 33150</strain>
    </source>
</reference>
<dbReference type="Pfam" id="PF09986">
    <property type="entry name" value="DUF2225"/>
    <property type="match status" value="1"/>
</dbReference>
<dbReference type="InterPro" id="IPR011990">
    <property type="entry name" value="TPR-like_helical_dom_sf"/>
</dbReference>
<protein>
    <submittedName>
        <fullName evidence="1">DUF2225 domain-containing protein</fullName>
    </submittedName>
</protein>
<organism evidence="1 2">
    <name type="scientific">Selenomonas sputigena</name>
    <dbReference type="NCBI Taxonomy" id="69823"/>
    <lineage>
        <taxon>Bacteria</taxon>
        <taxon>Bacillati</taxon>
        <taxon>Bacillota</taxon>
        <taxon>Negativicutes</taxon>
        <taxon>Selenomonadales</taxon>
        <taxon>Selenomonadaceae</taxon>
        <taxon>Selenomonas</taxon>
    </lineage>
</organism>
<evidence type="ECO:0000313" key="1">
    <source>
        <dbReference type="EMBL" id="MEX5284853.1"/>
    </source>
</evidence>
<keyword evidence="2" id="KW-1185">Reference proteome</keyword>
<dbReference type="EMBL" id="JARVLH010000002">
    <property type="protein sequence ID" value="MEX5284853.1"/>
    <property type="molecule type" value="Genomic_DNA"/>
</dbReference>
<accession>A0ABV3X3U2</accession>
<proteinExistence type="predicted"/>
<evidence type="ECO:0000313" key="2">
    <source>
        <dbReference type="Proteomes" id="UP001559623"/>
    </source>
</evidence>
<name>A0ABV3X3U2_9FIRM</name>
<gene>
    <name evidence="1" type="ORF">QCO44_04230</name>
</gene>
<dbReference type="RefSeq" id="WP_368846573.1">
    <property type="nucleotide sequence ID" value="NZ_CP194411.1"/>
</dbReference>
<sequence length="240" mass="27836">MAEEDYLYVVKKPCPICGLETRATKVRSRLITETVDTDLCTHYKDINPYYYRIWLCEHCGYAEDERHFLNGVSPKEKRAIQDFLAERNSASEFSEKRTRDDAIKAFKLAIFFSKFTKETLAHKAGLNLSLAWLYREAGDKENEDKFLAEAGKLYIESRSREDFPQGPMTEADCIYLIGAIHCRLADYDTAGKYLSMLMHNKELETKERVTVDRAKDLWADMREKMKEERADAAAEEAQPE</sequence>